<dbReference type="InterPro" id="IPR036217">
    <property type="entry name" value="MethylDNA_cys_MeTrfase_DNAb"/>
</dbReference>
<accession>A0A0X8H1A9</accession>
<dbReference type="AlphaFoldDB" id="A0A0X8H1A9"/>
<evidence type="ECO:0000313" key="3">
    <source>
        <dbReference type="EMBL" id="AMC94144.1"/>
    </source>
</evidence>
<dbReference type="SUPFAM" id="SSF46767">
    <property type="entry name" value="Methylated DNA-protein cysteine methyltransferase, C-terminal domain"/>
    <property type="match status" value="1"/>
</dbReference>
<feature type="domain" description="Methylated-DNA-[protein]-cysteine S-methyltransferase DNA binding" evidence="2">
    <location>
        <begin position="9"/>
        <end position="80"/>
    </location>
</feature>
<dbReference type="InterPro" id="IPR036388">
    <property type="entry name" value="WH-like_DNA-bd_sf"/>
</dbReference>
<dbReference type="RefSeq" id="WP_067633562.1">
    <property type="nucleotide sequence ID" value="NZ_CP013213.1"/>
</dbReference>
<protein>
    <recommendedName>
        <fullName evidence="2">Methylated-DNA-[protein]-cysteine S-methyltransferase DNA binding domain-containing protein</fullName>
    </recommendedName>
</protein>
<dbReference type="PANTHER" id="PTHR42942">
    <property type="entry name" value="6-O-METHYLGUANINE DNA METHYLTRANSFERASE"/>
    <property type="match status" value="1"/>
</dbReference>
<dbReference type="InterPro" id="IPR014048">
    <property type="entry name" value="MethylDNA_cys_MeTrfase_DNA-bd"/>
</dbReference>
<dbReference type="EMBL" id="CP013213">
    <property type="protein sequence ID" value="AMC94144.1"/>
    <property type="molecule type" value="Genomic_DNA"/>
</dbReference>
<evidence type="ECO:0000256" key="1">
    <source>
        <dbReference type="ARBA" id="ARBA00022763"/>
    </source>
</evidence>
<dbReference type="GO" id="GO:0003824">
    <property type="term" value="F:catalytic activity"/>
    <property type="evidence" value="ECO:0007669"/>
    <property type="project" value="InterPro"/>
</dbReference>
<dbReference type="InterPro" id="IPR052520">
    <property type="entry name" value="ATL_DNA_repair"/>
</dbReference>
<dbReference type="Pfam" id="PF01035">
    <property type="entry name" value="DNA_binding_1"/>
    <property type="match status" value="1"/>
</dbReference>
<keyword evidence="1" id="KW-0227">DNA damage</keyword>
<dbReference type="Proteomes" id="UP000063781">
    <property type="component" value="Chromosome"/>
</dbReference>
<evidence type="ECO:0000313" key="4">
    <source>
        <dbReference type="Proteomes" id="UP000063781"/>
    </source>
</evidence>
<gene>
    <name evidence="3" type="ORF">AOC36_09125</name>
</gene>
<name>A0A0X8H1A9_9FIRM</name>
<dbReference type="CDD" id="cd06445">
    <property type="entry name" value="ATase"/>
    <property type="match status" value="1"/>
</dbReference>
<dbReference type="KEGG" id="erl:AOC36_09125"/>
<sequence length="98" mass="11006">MDELFVYLVLAIVEEIPRGYVSTYGDVAKRAGAPKNARLIGKILSHASMYGDYPCHRVVNHNGRLVPGWDEQYTLLLQEHITFLPNGCVNLANHRLKG</sequence>
<organism evidence="3 4">
    <name type="scientific">Erysipelothrix larvae</name>
    <dbReference type="NCBI Taxonomy" id="1514105"/>
    <lineage>
        <taxon>Bacteria</taxon>
        <taxon>Bacillati</taxon>
        <taxon>Bacillota</taxon>
        <taxon>Erysipelotrichia</taxon>
        <taxon>Erysipelotrichales</taxon>
        <taxon>Erysipelotrichaceae</taxon>
        <taxon>Erysipelothrix</taxon>
    </lineage>
</organism>
<keyword evidence="4" id="KW-1185">Reference proteome</keyword>
<dbReference type="STRING" id="1514105.AOC36_09125"/>
<dbReference type="PANTHER" id="PTHR42942:SF1">
    <property type="entry name" value="ALKYLTRANSFERASE-LIKE PROTEIN 1"/>
    <property type="match status" value="1"/>
</dbReference>
<evidence type="ECO:0000259" key="2">
    <source>
        <dbReference type="Pfam" id="PF01035"/>
    </source>
</evidence>
<dbReference type="Gene3D" id="1.10.10.10">
    <property type="entry name" value="Winged helix-like DNA-binding domain superfamily/Winged helix DNA-binding domain"/>
    <property type="match status" value="1"/>
</dbReference>
<dbReference type="OrthoDB" id="9789813at2"/>
<proteinExistence type="predicted"/>
<dbReference type="GO" id="GO:0006281">
    <property type="term" value="P:DNA repair"/>
    <property type="evidence" value="ECO:0007669"/>
    <property type="project" value="InterPro"/>
</dbReference>
<reference evidence="3 4" key="1">
    <citation type="submission" date="2015-10" db="EMBL/GenBank/DDBJ databases">
        <title>Erysipelothrix larvae sp. LV19 isolated from the larval gut of the rhinoceros beetle, Trypoxylus dichotomus.</title>
        <authorList>
            <person name="Lim S."/>
            <person name="Kim B.-C."/>
        </authorList>
    </citation>
    <scope>NUCLEOTIDE SEQUENCE [LARGE SCALE GENOMIC DNA]</scope>
    <source>
        <strain evidence="3 4">LV19</strain>
    </source>
</reference>